<keyword evidence="1" id="KW-1133">Transmembrane helix</keyword>
<feature type="signal peptide" evidence="2">
    <location>
        <begin position="1"/>
        <end position="16"/>
    </location>
</feature>
<name>A0AAN0JED3_AMPQE</name>
<dbReference type="EnsemblMetazoa" id="XM_019999577.1">
    <property type="protein sequence ID" value="XP_019855136.1"/>
    <property type="gene ID" value="LOC109584016"/>
</dbReference>
<protein>
    <recommendedName>
        <fullName evidence="5">IgGFc-binding protein N-terminal domain-containing protein</fullName>
    </recommendedName>
</protein>
<keyword evidence="1" id="KW-0472">Membrane</keyword>
<dbReference type="GeneID" id="109584016"/>
<reference evidence="4" key="1">
    <citation type="journal article" date="2010" name="Nature">
        <title>The Amphimedon queenslandica genome and the evolution of animal complexity.</title>
        <authorList>
            <person name="Srivastava M."/>
            <person name="Simakov O."/>
            <person name="Chapman J."/>
            <person name="Fahey B."/>
            <person name="Gauthier M.E."/>
            <person name="Mitros T."/>
            <person name="Richards G.S."/>
            <person name="Conaco C."/>
            <person name="Dacre M."/>
            <person name="Hellsten U."/>
            <person name="Larroux C."/>
            <person name="Putnam N.H."/>
            <person name="Stanke M."/>
            <person name="Adamska M."/>
            <person name="Darling A."/>
            <person name="Degnan S.M."/>
            <person name="Oakley T.H."/>
            <person name="Plachetzki D.C."/>
            <person name="Zhai Y."/>
            <person name="Adamski M."/>
            <person name="Calcino A."/>
            <person name="Cummins S.F."/>
            <person name="Goodstein D.M."/>
            <person name="Harris C."/>
            <person name="Jackson D.J."/>
            <person name="Leys S.P."/>
            <person name="Shu S."/>
            <person name="Woodcroft B.J."/>
            <person name="Vervoort M."/>
            <person name="Kosik K.S."/>
            <person name="Manning G."/>
            <person name="Degnan B.M."/>
            <person name="Rokhsar D.S."/>
        </authorList>
    </citation>
    <scope>NUCLEOTIDE SEQUENCE [LARGE SCALE GENOMIC DNA]</scope>
</reference>
<accession>A0AAN0JED3</accession>
<keyword evidence="4" id="KW-1185">Reference proteome</keyword>
<organism evidence="3 4">
    <name type="scientific">Amphimedon queenslandica</name>
    <name type="common">Sponge</name>
    <dbReference type="NCBI Taxonomy" id="400682"/>
    <lineage>
        <taxon>Eukaryota</taxon>
        <taxon>Metazoa</taxon>
        <taxon>Porifera</taxon>
        <taxon>Demospongiae</taxon>
        <taxon>Heteroscleromorpha</taxon>
        <taxon>Haplosclerida</taxon>
        <taxon>Niphatidae</taxon>
        <taxon>Amphimedon</taxon>
    </lineage>
</organism>
<feature type="chain" id="PRO_5042812180" description="IgGFc-binding protein N-terminal domain-containing protein" evidence="2">
    <location>
        <begin position="17"/>
        <end position="585"/>
    </location>
</feature>
<keyword evidence="1" id="KW-0812">Transmembrane</keyword>
<proteinExistence type="predicted"/>
<evidence type="ECO:0000256" key="2">
    <source>
        <dbReference type="SAM" id="SignalP"/>
    </source>
</evidence>
<dbReference type="Proteomes" id="UP000007879">
    <property type="component" value="Unassembled WGS sequence"/>
</dbReference>
<sequence>MILLLLFLLFISAGSSKNCDRFMDLSLVSHNAQNIKSTTNVEINPMRRQRALLEYEFNCSSTTITSLLLGIDVHTATNTRSLYPSVNVYRRSGNYYNAMSGSTRHIYYSTSNVSTSGVFEYQLIPPLSIINGDLLAVSQPSSDYSAVTINYLARSGISFMSSQEMALSSTQFSSSVSDATDKFILVHPITDGYCVRSSNSITASVVRENIFKIRRPQQMFYGYQYLYPDMIFSCNGTINKWIFGAIRRSGFRPLEFQIWHQIGPRSYIKTRFSSVTTGTKIGTNLYEYIPRNPLVFHENEMFGVYVPQFYLSVSVLYEQHLSGPVNLRVQTNQPLSTRNTAFSTVLYNDFPLVTVEYGTITRSSHSFTSSIKTSDATSHLIATSSHMKSSDTSSTKTNDRSISSNNYVTNSAFEYTILPTSTASVTQATFNSIITGSPIPSPTTLSTTAIQVYTSSLNIIDPISKSSSSIPVSSMASKSHSSSMALTTTPASSGLNFSTMILPLSISVGTIIVVLILVLGLLITAVACFFKRKNKNKTVKEATVKDIEDDTYATVDTIYQETCYTDIEEIYDEINEINFKGISAT</sequence>
<dbReference type="RefSeq" id="XP_019855136.1">
    <property type="nucleotide sequence ID" value="XM_019999577.1"/>
</dbReference>
<evidence type="ECO:0000313" key="3">
    <source>
        <dbReference type="EnsemblMetazoa" id="XP_019855136.1"/>
    </source>
</evidence>
<reference evidence="3" key="2">
    <citation type="submission" date="2024-06" db="UniProtKB">
        <authorList>
            <consortium name="EnsemblMetazoa"/>
        </authorList>
    </citation>
    <scope>IDENTIFICATION</scope>
</reference>
<evidence type="ECO:0008006" key="5">
    <source>
        <dbReference type="Google" id="ProtNLM"/>
    </source>
</evidence>
<dbReference type="KEGG" id="aqu:109584016"/>
<keyword evidence="2" id="KW-0732">Signal</keyword>
<dbReference type="AlphaFoldDB" id="A0AAN0JED3"/>
<feature type="transmembrane region" description="Helical" evidence="1">
    <location>
        <begin position="500"/>
        <end position="530"/>
    </location>
</feature>
<evidence type="ECO:0000256" key="1">
    <source>
        <dbReference type="SAM" id="Phobius"/>
    </source>
</evidence>
<evidence type="ECO:0000313" key="4">
    <source>
        <dbReference type="Proteomes" id="UP000007879"/>
    </source>
</evidence>